<dbReference type="GO" id="GO:0005524">
    <property type="term" value="F:ATP binding"/>
    <property type="evidence" value="ECO:0007669"/>
    <property type="project" value="UniProtKB-UniRule"/>
</dbReference>
<evidence type="ECO:0000256" key="4">
    <source>
        <dbReference type="ARBA" id="ARBA00022840"/>
    </source>
</evidence>
<dbReference type="SUPFAM" id="SSF48452">
    <property type="entry name" value="TPR-like"/>
    <property type="match status" value="4"/>
</dbReference>
<dbReference type="Pfam" id="PF13424">
    <property type="entry name" value="TPR_12"/>
    <property type="match status" value="3"/>
</dbReference>
<dbReference type="EMBL" id="JAFREP010000061">
    <property type="protein sequence ID" value="MBO1323377.1"/>
    <property type="molecule type" value="Genomic_DNA"/>
</dbReference>
<dbReference type="Gene3D" id="1.25.40.10">
    <property type="entry name" value="Tetratricopeptide repeat domain"/>
    <property type="match status" value="3"/>
</dbReference>
<sequence>MSAQLKKERHAFQLLMDALGMPPEQRHTWLQERCGNDTDLLRLVTERLAVEEDMDFSLLLGDQPPERLGVYRIIDVLGEGGMGLIYDAVREDETQLPVAIKVVRQHLVGGDATRRFVLERRILGRLKHPYICQIYDSNLTQSGQPYFVMERIHGQHLDVYCREQALTLEQRIDLFLKVCDAVAYAHQKLIIHRDLKPANILVDEHGNPKLLDFGIAGLIDPETGRQETLTREGTNRLSLGYAAPEQLNGETLSTACDIYTLGVILCQILTGVRPFAEYEHALMLMLERMRSEPAPLAGTLLRRLYQDPHRQGRRPALPRSATKKLRGDLDAVIATCLAYQPEKRYPGVAALASDLLCFKHRRPVSARPASLRYRLTCFGKRNAKALAVATVIGAMSLFYSVTLWRQWHEIQLEREMNAQTARFLQDVFSQADLFGGRNQLTIEQVLENATASLAYRYREQPLQQAKLGTVLGTMQRNMGRFETSYRLLSDAHQIYVARHGEDHPQSIRAGMLLGLVALDLGRNDEAKPLLDRAEAFFKTHPRGMTPFEPAAAVLNRCEWDVKQLQFAAAEARLAEVAAMGPLTEAPLELRTQYHSLRANLAFERDDLNAAERAFRRLETLFAEQLGPDHLRTLQVKANLASVYSKLGRTAQALAEMEQAVAVVHAKLGDNHPMATTFLVGQGNLAFKAGRFDTSRTAFEEALRIRRKVLGPDHPDTTTVKNNLAVLLRRQGEFEAAFDLSHDVLADWQRHKGAHHPDTLLAKRNLVKAACGLGRFSDAHTLAEQALTGGRAMIEENPLPAARAALGLARSLAGLNRRAEAEVMFDQAASYYHQAPDWAAKITLPLIEKAWLQAEAGDFEAAQQGAERVLTLSRPGKDQAVTHEAEAVLAWAALHGGDWDEAACLLGFDRPTNGAVQASPYRDFQQEWVVIRTLWFGGHHDQAHHRLSTLTAVVERRLGRGSPQWVALIGLGTLFGLNEAPFGRHGLMEASATLAGMQIPPEHAIAVRLELASRRDQVSPTAVLRRAMRRNPNLAAEWQHRRKPKPATRPSPN</sequence>
<dbReference type="PANTHER" id="PTHR43289">
    <property type="entry name" value="MITOGEN-ACTIVATED PROTEIN KINASE KINASE KINASE 20-RELATED"/>
    <property type="match status" value="1"/>
</dbReference>
<gene>
    <name evidence="9" type="ORF">J3U88_33230</name>
</gene>
<evidence type="ECO:0000256" key="1">
    <source>
        <dbReference type="ARBA" id="ARBA00022679"/>
    </source>
</evidence>
<dbReference type="GO" id="GO:0042802">
    <property type="term" value="F:identical protein binding"/>
    <property type="evidence" value="ECO:0007669"/>
    <property type="project" value="InterPro"/>
</dbReference>
<dbReference type="SMART" id="SM00028">
    <property type="entry name" value="TPR"/>
    <property type="match status" value="5"/>
</dbReference>
<evidence type="ECO:0000313" key="10">
    <source>
        <dbReference type="Proteomes" id="UP000664417"/>
    </source>
</evidence>
<keyword evidence="10" id="KW-1185">Reference proteome</keyword>
<dbReference type="PROSITE" id="PS00107">
    <property type="entry name" value="PROTEIN_KINASE_ATP"/>
    <property type="match status" value="1"/>
</dbReference>
<dbReference type="PROSITE" id="PS00108">
    <property type="entry name" value="PROTEIN_KINASE_ST"/>
    <property type="match status" value="1"/>
</dbReference>
<evidence type="ECO:0000259" key="8">
    <source>
        <dbReference type="PROSITE" id="PS50011"/>
    </source>
</evidence>
<dbReference type="InterPro" id="IPR011717">
    <property type="entry name" value="TPR-4"/>
</dbReference>
<dbReference type="InterPro" id="IPR008271">
    <property type="entry name" value="Ser/Thr_kinase_AS"/>
</dbReference>
<evidence type="ECO:0000256" key="2">
    <source>
        <dbReference type="ARBA" id="ARBA00022741"/>
    </source>
</evidence>
<dbReference type="PANTHER" id="PTHR43289:SF34">
    <property type="entry name" value="SERINE_THREONINE-PROTEIN KINASE YBDM-RELATED"/>
    <property type="match status" value="1"/>
</dbReference>
<accession>A0A8J7QC18</accession>
<reference evidence="9" key="1">
    <citation type="submission" date="2021-03" db="EMBL/GenBank/DDBJ databases">
        <authorList>
            <person name="Wang G."/>
        </authorList>
    </citation>
    <scope>NUCLEOTIDE SEQUENCE</scope>
    <source>
        <strain evidence="9">KCTC 12899</strain>
    </source>
</reference>
<dbReference type="RefSeq" id="WP_207863530.1">
    <property type="nucleotide sequence ID" value="NZ_JAFREP010000061.1"/>
</dbReference>
<dbReference type="Proteomes" id="UP000664417">
    <property type="component" value="Unassembled WGS sequence"/>
</dbReference>
<evidence type="ECO:0000313" key="9">
    <source>
        <dbReference type="EMBL" id="MBO1323377.1"/>
    </source>
</evidence>
<name>A0A8J7QC18_9BACT</name>
<feature type="domain" description="Protein kinase" evidence="8">
    <location>
        <begin position="71"/>
        <end position="356"/>
    </location>
</feature>
<dbReference type="SMART" id="SM00220">
    <property type="entry name" value="S_TKc"/>
    <property type="match status" value="1"/>
</dbReference>
<dbReference type="GO" id="GO:0004674">
    <property type="term" value="F:protein serine/threonine kinase activity"/>
    <property type="evidence" value="ECO:0007669"/>
    <property type="project" value="UniProtKB-KW"/>
</dbReference>
<dbReference type="Gene3D" id="1.10.510.10">
    <property type="entry name" value="Transferase(Phosphotransferase) domain 1"/>
    <property type="match status" value="1"/>
</dbReference>
<evidence type="ECO:0000256" key="5">
    <source>
        <dbReference type="PROSITE-ProRule" id="PRU10141"/>
    </source>
</evidence>
<evidence type="ECO:0000256" key="7">
    <source>
        <dbReference type="SAM" id="MobiDB-lite"/>
    </source>
</evidence>
<feature type="region of interest" description="Disordered" evidence="7">
    <location>
        <begin position="1028"/>
        <end position="1052"/>
    </location>
</feature>
<organism evidence="9 10">
    <name type="scientific">Acanthopleuribacter pedis</name>
    <dbReference type="NCBI Taxonomy" id="442870"/>
    <lineage>
        <taxon>Bacteria</taxon>
        <taxon>Pseudomonadati</taxon>
        <taxon>Acidobacteriota</taxon>
        <taxon>Holophagae</taxon>
        <taxon>Acanthopleuribacterales</taxon>
        <taxon>Acanthopleuribacteraceae</taxon>
        <taxon>Acanthopleuribacter</taxon>
    </lineage>
</organism>
<feature type="coiled-coil region" evidence="6">
    <location>
        <begin position="593"/>
        <end position="620"/>
    </location>
</feature>
<dbReference type="InterPro" id="IPR011990">
    <property type="entry name" value="TPR-like_helical_dom_sf"/>
</dbReference>
<dbReference type="PROSITE" id="PS50011">
    <property type="entry name" value="PROTEIN_KINASE_DOM"/>
    <property type="match status" value="1"/>
</dbReference>
<keyword evidence="3 9" id="KW-0418">Kinase</keyword>
<keyword evidence="9" id="KW-0723">Serine/threonine-protein kinase</keyword>
<proteinExistence type="predicted"/>
<dbReference type="Pfam" id="PF07721">
    <property type="entry name" value="TPR_4"/>
    <property type="match status" value="1"/>
</dbReference>
<keyword evidence="6" id="KW-0175">Coiled coil</keyword>
<evidence type="ECO:0000256" key="6">
    <source>
        <dbReference type="SAM" id="Coils"/>
    </source>
</evidence>
<evidence type="ECO:0000256" key="3">
    <source>
        <dbReference type="ARBA" id="ARBA00022777"/>
    </source>
</evidence>
<dbReference type="CDD" id="cd14014">
    <property type="entry name" value="STKc_PknB_like"/>
    <property type="match status" value="1"/>
</dbReference>
<dbReference type="InterPro" id="IPR019734">
    <property type="entry name" value="TPR_rpt"/>
</dbReference>
<dbReference type="InterPro" id="IPR017441">
    <property type="entry name" value="Protein_kinase_ATP_BS"/>
</dbReference>
<keyword evidence="4 5" id="KW-0067">ATP-binding</keyword>
<dbReference type="InterPro" id="IPR011009">
    <property type="entry name" value="Kinase-like_dom_sf"/>
</dbReference>
<comment type="caution">
    <text evidence="9">The sequence shown here is derived from an EMBL/GenBank/DDBJ whole genome shotgun (WGS) entry which is preliminary data.</text>
</comment>
<protein>
    <submittedName>
        <fullName evidence="9">Serine/threonine protein kinase</fullName>
    </submittedName>
</protein>
<keyword evidence="1" id="KW-0808">Transferase</keyword>
<dbReference type="Gene3D" id="3.30.200.20">
    <property type="entry name" value="Phosphorylase Kinase, domain 1"/>
    <property type="match status" value="1"/>
</dbReference>
<dbReference type="InterPro" id="IPR000719">
    <property type="entry name" value="Prot_kinase_dom"/>
</dbReference>
<keyword evidence="2 5" id="KW-0547">Nucleotide-binding</keyword>
<dbReference type="Pfam" id="PF00069">
    <property type="entry name" value="Pkinase"/>
    <property type="match status" value="1"/>
</dbReference>
<feature type="binding site" evidence="5">
    <location>
        <position position="101"/>
    </location>
    <ligand>
        <name>ATP</name>
        <dbReference type="ChEBI" id="CHEBI:30616"/>
    </ligand>
</feature>
<dbReference type="AlphaFoldDB" id="A0A8J7QC18"/>
<dbReference type="SUPFAM" id="SSF56112">
    <property type="entry name" value="Protein kinase-like (PK-like)"/>
    <property type="match status" value="1"/>
</dbReference>